<evidence type="ECO:0000256" key="1">
    <source>
        <dbReference type="SAM" id="MobiDB-lite"/>
    </source>
</evidence>
<accession>A0ABD2AS66</accession>
<dbReference type="AlphaFoldDB" id="A0ABD2AS66"/>
<evidence type="ECO:0000256" key="2">
    <source>
        <dbReference type="SAM" id="SignalP"/>
    </source>
</evidence>
<feature type="chain" id="PRO_5044815522" evidence="2">
    <location>
        <begin position="20"/>
        <end position="238"/>
    </location>
</feature>
<comment type="caution">
    <text evidence="3">The sequence shown here is derived from an EMBL/GenBank/DDBJ whole genome shotgun (WGS) entry which is preliminary data.</text>
</comment>
<protein>
    <submittedName>
        <fullName evidence="3">Uncharacterized protein</fullName>
    </submittedName>
</protein>
<gene>
    <name evidence="3" type="ORF">V1477_019299</name>
</gene>
<evidence type="ECO:0000313" key="3">
    <source>
        <dbReference type="EMBL" id="KAL2723448.1"/>
    </source>
</evidence>
<feature type="signal peptide" evidence="2">
    <location>
        <begin position="1"/>
        <end position="19"/>
    </location>
</feature>
<reference evidence="3 4" key="1">
    <citation type="journal article" date="2024" name="Ann. Entomol. Soc. Am.">
        <title>Genomic analyses of the southern and eastern yellowjacket wasps (Hymenoptera: Vespidae) reveal evolutionary signatures of social life.</title>
        <authorList>
            <person name="Catto M.A."/>
            <person name="Caine P.B."/>
            <person name="Orr S.E."/>
            <person name="Hunt B.G."/>
            <person name="Goodisman M.A.D."/>
        </authorList>
    </citation>
    <scope>NUCLEOTIDE SEQUENCE [LARGE SCALE GENOMIC DNA]</scope>
    <source>
        <strain evidence="3">232</strain>
        <tissue evidence="3">Head and thorax</tissue>
    </source>
</reference>
<sequence>MPLLFLGVCTCYCMWLKEAGEEGEEKFLRRQSRTSTNLLREIATVVATKRKRDLIVVVVVDVVTTSHRERSRDRDWNEGRIDENSTFLAFINARLAGLHVRLIFLPGRSVIALTWPTNLICFSLVRRGDVSGGSSVDDGGGDDGGGDDGGGSGNGNSNNIGGSVGVAGGRAAWPSETPFGPFATPSLVNVDACSTWSPAECSICLISPSISLLQICATDPAAKSLKLSFYKERANMKY</sequence>
<feature type="region of interest" description="Disordered" evidence="1">
    <location>
        <begin position="132"/>
        <end position="161"/>
    </location>
</feature>
<keyword evidence="2" id="KW-0732">Signal</keyword>
<proteinExistence type="predicted"/>
<organism evidence="3 4">
    <name type="scientific">Vespula maculifrons</name>
    <name type="common">Eastern yellow jacket</name>
    <name type="synonym">Wasp</name>
    <dbReference type="NCBI Taxonomy" id="7453"/>
    <lineage>
        <taxon>Eukaryota</taxon>
        <taxon>Metazoa</taxon>
        <taxon>Ecdysozoa</taxon>
        <taxon>Arthropoda</taxon>
        <taxon>Hexapoda</taxon>
        <taxon>Insecta</taxon>
        <taxon>Pterygota</taxon>
        <taxon>Neoptera</taxon>
        <taxon>Endopterygota</taxon>
        <taxon>Hymenoptera</taxon>
        <taxon>Apocrita</taxon>
        <taxon>Aculeata</taxon>
        <taxon>Vespoidea</taxon>
        <taxon>Vespidae</taxon>
        <taxon>Vespinae</taxon>
        <taxon>Vespula</taxon>
    </lineage>
</organism>
<name>A0ABD2AS66_VESMC</name>
<dbReference type="Proteomes" id="UP001607303">
    <property type="component" value="Unassembled WGS sequence"/>
</dbReference>
<evidence type="ECO:0000313" key="4">
    <source>
        <dbReference type="Proteomes" id="UP001607303"/>
    </source>
</evidence>
<dbReference type="EMBL" id="JAYRBN010000114">
    <property type="protein sequence ID" value="KAL2723448.1"/>
    <property type="molecule type" value="Genomic_DNA"/>
</dbReference>
<keyword evidence="4" id="KW-1185">Reference proteome</keyword>